<dbReference type="InParanoid" id="G0P9V1"/>
<feature type="region of interest" description="Disordered" evidence="2">
    <location>
        <begin position="49"/>
        <end position="68"/>
    </location>
</feature>
<dbReference type="Pfam" id="PF05741">
    <property type="entry name" value="zf-nanos"/>
    <property type="match status" value="1"/>
</dbReference>
<dbReference type="EMBL" id="GL380158">
    <property type="protein sequence ID" value="EGT48757.1"/>
    <property type="molecule type" value="Genomic_DNA"/>
</dbReference>
<dbReference type="eggNOG" id="KOG4602">
    <property type="taxonomic scope" value="Eukaryota"/>
</dbReference>
<evidence type="ECO:0000259" key="3">
    <source>
        <dbReference type="PROSITE" id="PS51522"/>
    </source>
</evidence>
<keyword evidence="5" id="KW-1185">Reference proteome</keyword>
<organism evidence="5">
    <name type="scientific">Caenorhabditis brenneri</name>
    <name type="common">Nematode worm</name>
    <dbReference type="NCBI Taxonomy" id="135651"/>
    <lineage>
        <taxon>Eukaryota</taxon>
        <taxon>Metazoa</taxon>
        <taxon>Ecdysozoa</taxon>
        <taxon>Nematoda</taxon>
        <taxon>Chromadorea</taxon>
        <taxon>Rhabditida</taxon>
        <taxon>Rhabditina</taxon>
        <taxon>Rhabditomorpha</taxon>
        <taxon>Rhabditoidea</taxon>
        <taxon>Rhabditidae</taxon>
        <taxon>Peloderinae</taxon>
        <taxon>Caenorhabditis</taxon>
    </lineage>
</organism>
<dbReference type="GO" id="GO:0003723">
    <property type="term" value="F:RNA binding"/>
    <property type="evidence" value="ECO:0007669"/>
    <property type="project" value="UniProtKB-UniRule"/>
</dbReference>
<dbReference type="HOGENOM" id="CLU_079987_0_0_1"/>
<dbReference type="Proteomes" id="UP000008068">
    <property type="component" value="Unassembled WGS sequence"/>
</dbReference>
<sequence>MIDVNFIFEFSRRSTISDLTDQNYSDEFSPGVASLPSPPLVQNRLGAIGEERPVPPTPAPRSTPEPYGASAGFNVVGGAAINIHNLRQREHHHQNHHHQQQPPQQQQHQQRPPNANGRAARVEQEHHARHHPDRNANRQPLHRQGRVAHEPRVERPACCCFCYGTAKVEAAAAGRPVPPKDGPGYWSGHHSITDGRVVCPVLFEMVCGVCGSTGAEAHTTEYHLQHPELFRRRHHEE</sequence>
<feature type="compositionally biased region" description="Basic residues" evidence="2">
    <location>
        <begin position="89"/>
        <end position="99"/>
    </location>
</feature>
<dbReference type="InterPro" id="IPR024161">
    <property type="entry name" value="Znf_nanos-typ"/>
</dbReference>
<comment type="similarity">
    <text evidence="1">Belongs to the nanos family.</text>
</comment>
<dbReference type="Gene3D" id="4.10.60.30">
    <property type="entry name" value="Nanos, RNA-binding domain"/>
    <property type="match status" value="1"/>
</dbReference>
<dbReference type="STRING" id="135651.G0P9V1"/>
<dbReference type="AlphaFoldDB" id="G0P9V1"/>
<keyword evidence="1" id="KW-0863">Zinc-finger</keyword>
<reference evidence="5" key="1">
    <citation type="submission" date="2011-07" db="EMBL/GenBank/DDBJ databases">
        <authorList>
            <consortium name="Caenorhabditis brenneri Sequencing and Analysis Consortium"/>
            <person name="Wilson R.K."/>
        </authorList>
    </citation>
    <scope>NUCLEOTIDE SEQUENCE [LARGE SCALE GENOMIC DNA]</scope>
    <source>
        <strain evidence="5">PB2801</strain>
    </source>
</reference>
<name>G0P9V1_CAEBE</name>
<dbReference type="GO" id="GO:0008270">
    <property type="term" value="F:zinc ion binding"/>
    <property type="evidence" value="ECO:0007669"/>
    <property type="project" value="UniProtKB-KW"/>
</dbReference>
<feature type="compositionally biased region" description="Pro residues" evidence="2">
    <location>
        <begin position="54"/>
        <end position="63"/>
    </location>
</feature>
<feature type="domain" description="Nanos-type" evidence="3">
    <location>
        <begin position="158"/>
        <end position="225"/>
    </location>
</feature>
<dbReference type="PROSITE" id="PS51522">
    <property type="entry name" value="ZF_NANOS"/>
    <property type="match status" value="1"/>
</dbReference>
<protein>
    <recommendedName>
        <fullName evidence="3">Nanos-type domain-containing protein</fullName>
    </recommendedName>
</protein>
<feature type="compositionally biased region" description="Low complexity" evidence="2">
    <location>
        <begin position="100"/>
        <end position="114"/>
    </location>
</feature>
<dbReference type="InterPro" id="IPR038129">
    <property type="entry name" value="Nanos_sf"/>
</dbReference>
<dbReference type="OrthoDB" id="5870823at2759"/>
<keyword evidence="1" id="KW-0862">Zinc</keyword>
<evidence type="ECO:0000256" key="1">
    <source>
        <dbReference type="PROSITE-ProRule" id="PRU00855"/>
    </source>
</evidence>
<gene>
    <name evidence="4" type="ORF">CAEBREN_14153</name>
</gene>
<dbReference type="OMA" id="FRRRHHE"/>
<proteinExistence type="inferred from homology"/>
<keyword evidence="1" id="KW-0694">RNA-binding</keyword>
<evidence type="ECO:0000256" key="2">
    <source>
        <dbReference type="SAM" id="MobiDB-lite"/>
    </source>
</evidence>
<feature type="region of interest" description="Disordered" evidence="2">
    <location>
        <begin position="89"/>
        <end position="149"/>
    </location>
</feature>
<evidence type="ECO:0000313" key="5">
    <source>
        <dbReference type="Proteomes" id="UP000008068"/>
    </source>
</evidence>
<evidence type="ECO:0000313" key="4">
    <source>
        <dbReference type="EMBL" id="EGT48757.1"/>
    </source>
</evidence>
<accession>G0P9V1</accession>
<keyword evidence="1" id="KW-0810">Translation regulation</keyword>
<keyword evidence="1" id="KW-0479">Metal-binding</keyword>
<dbReference type="GO" id="GO:0006417">
    <property type="term" value="P:regulation of translation"/>
    <property type="evidence" value="ECO:0007669"/>
    <property type="project" value="UniProtKB-UniRule"/>
</dbReference>